<dbReference type="PROSITE" id="PS01047">
    <property type="entry name" value="HMA_1"/>
    <property type="match status" value="1"/>
</dbReference>
<dbReference type="InterPro" id="IPR036163">
    <property type="entry name" value="HMA_dom_sf"/>
</dbReference>
<dbReference type="InterPro" id="IPR017969">
    <property type="entry name" value="Heavy-metal-associated_CS"/>
</dbReference>
<dbReference type="RefSeq" id="WP_146295517.1">
    <property type="nucleotide sequence ID" value="NZ_CP042326.1"/>
</dbReference>
<proteinExistence type="predicted"/>
<evidence type="ECO:0000256" key="1">
    <source>
        <dbReference type="ARBA" id="ARBA00022723"/>
    </source>
</evidence>
<accession>A0A5B8NN03</accession>
<dbReference type="KEGG" id="enn:FRE64_08180"/>
<evidence type="ECO:0000313" key="4">
    <source>
        <dbReference type="Proteomes" id="UP000318453"/>
    </source>
</evidence>
<feature type="domain" description="HMA" evidence="2">
    <location>
        <begin position="4"/>
        <end position="60"/>
    </location>
</feature>
<dbReference type="AlphaFoldDB" id="A0A5B8NN03"/>
<dbReference type="EMBL" id="CP042326">
    <property type="protein sequence ID" value="QDZ39921.1"/>
    <property type="molecule type" value="Genomic_DNA"/>
</dbReference>
<dbReference type="GO" id="GO:0046872">
    <property type="term" value="F:metal ion binding"/>
    <property type="evidence" value="ECO:0007669"/>
    <property type="project" value="UniProtKB-KW"/>
</dbReference>
<protein>
    <submittedName>
        <fullName evidence="3">Heavy-metal-associated domain-containing protein</fullName>
    </submittedName>
</protein>
<keyword evidence="1" id="KW-0479">Metal-binding</keyword>
<dbReference type="Proteomes" id="UP000318453">
    <property type="component" value="Chromosome"/>
</dbReference>
<evidence type="ECO:0000313" key="3">
    <source>
        <dbReference type="EMBL" id="QDZ39921.1"/>
    </source>
</evidence>
<reference evidence="3" key="1">
    <citation type="submission" date="2019-08" db="EMBL/GenBank/DDBJ databases">
        <title>Carotenoids and Carotenoid Binding Proteins in the Halophilic Cyanobacterium Euhalothece sp. ZM00.</title>
        <authorList>
            <person name="Cho S.M."/>
            <person name="Song J.Y."/>
            <person name="Park Y.-I."/>
        </authorList>
    </citation>
    <scope>NUCLEOTIDE SEQUENCE [LARGE SCALE GENOMIC DNA]</scope>
    <source>
        <strain evidence="3">Z-M001</strain>
    </source>
</reference>
<dbReference type="Pfam" id="PF00403">
    <property type="entry name" value="HMA"/>
    <property type="match status" value="1"/>
</dbReference>
<keyword evidence="4" id="KW-1185">Reference proteome</keyword>
<name>A0A5B8NN03_9CHRO</name>
<dbReference type="SUPFAM" id="SSF55008">
    <property type="entry name" value="HMA, heavy metal-associated domain"/>
    <property type="match status" value="1"/>
</dbReference>
<evidence type="ECO:0000259" key="2">
    <source>
        <dbReference type="Pfam" id="PF00403"/>
    </source>
</evidence>
<organism evidence="3 4">
    <name type="scientific">Euhalothece natronophila Z-M001</name>
    <dbReference type="NCBI Taxonomy" id="522448"/>
    <lineage>
        <taxon>Bacteria</taxon>
        <taxon>Bacillati</taxon>
        <taxon>Cyanobacteriota</taxon>
        <taxon>Cyanophyceae</taxon>
        <taxon>Oscillatoriophycideae</taxon>
        <taxon>Chroococcales</taxon>
        <taxon>Halothecacae</taxon>
        <taxon>Halothece cluster</taxon>
        <taxon>Euhalothece</taxon>
    </lineage>
</organism>
<dbReference type="Gene3D" id="3.30.70.100">
    <property type="match status" value="1"/>
</dbReference>
<sequence length="63" mass="6701">MINLKVSSIKCEGCAEAITNEIKNNDPKAKVDVDVDSKIVKVETTAQEEAVKNMITAAGHTVG</sequence>
<gene>
    <name evidence="3" type="ORF">FRE64_08180</name>
</gene>
<dbReference type="InterPro" id="IPR006121">
    <property type="entry name" value="HMA_dom"/>
</dbReference>